<dbReference type="OrthoDB" id="9807628at2"/>
<dbReference type="AlphaFoldDB" id="A0A1H6F2D1"/>
<gene>
    <name evidence="2" type="ORF">MBHS_00126</name>
</gene>
<dbReference type="Proteomes" id="UP000236724">
    <property type="component" value="Unassembled WGS sequence"/>
</dbReference>
<accession>A0A1H6F2D1</accession>
<sequence length="143" mass="15768">MEPKPEPEPGEEASKGEDETQETPSAGESEEEDAKGEEGGEDQPAENAPAKQHSLEDLSSKAVSEFDQMNQGQEQDPKDGEEGSAIGSQPQAGQRPNIPEALVDQILNRVESNPGRLLGSQFLLEERRAWEFSQRQLIETRPW</sequence>
<organism evidence="2 3">
    <name type="scientific">Candidatus Venteria ishoeyi</name>
    <dbReference type="NCBI Taxonomy" id="1899563"/>
    <lineage>
        <taxon>Bacteria</taxon>
        <taxon>Pseudomonadati</taxon>
        <taxon>Pseudomonadota</taxon>
        <taxon>Gammaproteobacteria</taxon>
        <taxon>Thiotrichales</taxon>
        <taxon>Thiotrichaceae</taxon>
        <taxon>Venteria</taxon>
    </lineage>
</organism>
<evidence type="ECO:0000313" key="2">
    <source>
        <dbReference type="EMBL" id="SEH04280.1"/>
    </source>
</evidence>
<dbReference type="EMBL" id="FMSV02000035">
    <property type="protein sequence ID" value="SEH04280.1"/>
    <property type="molecule type" value="Genomic_DNA"/>
</dbReference>
<protein>
    <submittedName>
        <fullName evidence="2">Uncharacterized protein</fullName>
    </submittedName>
</protein>
<proteinExistence type="predicted"/>
<name>A0A1H6F2D1_9GAMM</name>
<evidence type="ECO:0000313" key="3">
    <source>
        <dbReference type="Proteomes" id="UP000236724"/>
    </source>
</evidence>
<evidence type="ECO:0000256" key="1">
    <source>
        <dbReference type="SAM" id="MobiDB-lite"/>
    </source>
</evidence>
<keyword evidence="3" id="KW-1185">Reference proteome</keyword>
<feature type="compositionally biased region" description="Basic and acidic residues" evidence="1">
    <location>
        <begin position="1"/>
        <end position="18"/>
    </location>
</feature>
<reference evidence="2 3" key="1">
    <citation type="submission" date="2016-10" db="EMBL/GenBank/DDBJ databases">
        <authorList>
            <person name="de Groot N.N."/>
        </authorList>
    </citation>
    <scope>NUCLEOTIDE SEQUENCE [LARGE SCALE GENOMIC DNA]</scope>
    <source>
        <strain evidence="2">MBHS1</strain>
    </source>
</reference>
<feature type="compositionally biased region" description="Acidic residues" evidence="1">
    <location>
        <begin position="28"/>
        <end position="44"/>
    </location>
</feature>
<dbReference type="RefSeq" id="WP_103918364.1">
    <property type="nucleotide sequence ID" value="NZ_FMSV02000035.1"/>
</dbReference>
<feature type="region of interest" description="Disordered" evidence="1">
    <location>
        <begin position="1"/>
        <end position="100"/>
    </location>
</feature>